<dbReference type="VEuPathDB" id="MicrosporidiaDB:H312_00533"/>
<dbReference type="Proteomes" id="UP000030655">
    <property type="component" value="Unassembled WGS sequence"/>
</dbReference>
<proteinExistence type="predicted"/>
<accession>A0A059F546</accession>
<keyword evidence="1" id="KW-0472">Membrane</keyword>
<dbReference type="HOGENOM" id="CLU_2468595_0_0_1"/>
<feature type="transmembrane region" description="Helical" evidence="1">
    <location>
        <begin position="52"/>
        <end position="72"/>
    </location>
</feature>
<keyword evidence="1" id="KW-0812">Transmembrane</keyword>
<dbReference type="OrthoDB" id="10446948at2759"/>
<organism evidence="2 3">
    <name type="scientific">Anncaliia algerae PRA339</name>
    <dbReference type="NCBI Taxonomy" id="1288291"/>
    <lineage>
        <taxon>Eukaryota</taxon>
        <taxon>Fungi</taxon>
        <taxon>Fungi incertae sedis</taxon>
        <taxon>Microsporidia</taxon>
        <taxon>Tubulinosematoidea</taxon>
        <taxon>Tubulinosematidae</taxon>
        <taxon>Anncaliia</taxon>
    </lineage>
</organism>
<keyword evidence="3" id="KW-1185">Reference proteome</keyword>
<dbReference type="AlphaFoldDB" id="A0A059F546"/>
<dbReference type="EMBL" id="KK365133">
    <property type="protein sequence ID" value="KCZ82051.1"/>
    <property type="molecule type" value="Genomic_DNA"/>
</dbReference>
<name>A0A059F546_9MICR</name>
<reference evidence="2 3" key="2">
    <citation type="submission" date="2014-03" db="EMBL/GenBank/DDBJ databases">
        <title>The Genome Sequence of Anncaliia algerae insect isolate PRA339.</title>
        <authorList>
            <consortium name="The Broad Institute Genome Sequencing Platform"/>
            <consortium name="The Broad Institute Genome Sequencing Center for Infectious Disease"/>
            <person name="Cuomo C."/>
            <person name="Becnel J."/>
            <person name="Sanscrainte N."/>
            <person name="Walker B."/>
            <person name="Young S.K."/>
            <person name="Zeng Q."/>
            <person name="Gargeya S."/>
            <person name="Fitzgerald M."/>
            <person name="Haas B."/>
            <person name="Abouelleil A."/>
            <person name="Alvarado L."/>
            <person name="Arachchi H.M."/>
            <person name="Berlin A.M."/>
            <person name="Chapman S.B."/>
            <person name="Dewar J."/>
            <person name="Goldberg J."/>
            <person name="Griggs A."/>
            <person name="Gujja S."/>
            <person name="Hansen M."/>
            <person name="Howarth C."/>
            <person name="Imamovic A."/>
            <person name="Larimer J."/>
            <person name="McCowan C."/>
            <person name="Murphy C."/>
            <person name="Neiman D."/>
            <person name="Pearson M."/>
            <person name="Priest M."/>
            <person name="Roberts A."/>
            <person name="Saif S."/>
            <person name="Shea T."/>
            <person name="Sisk P."/>
            <person name="Sykes S."/>
            <person name="Wortman J."/>
            <person name="Nusbaum C."/>
            <person name="Birren B."/>
        </authorList>
    </citation>
    <scope>NUCLEOTIDE SEQUENCE [LARGE SCALE GENOMIC DNA]</scope>
    <source>
        <strain evidence="2 3">PRA339</strain>
    </source>
</reference>
<evidence type="ECO:0000256" key="1">
    <source>
        <dbReference type="SAM" id="Phobius"/>
    </source>
</evidence>
<sequence length="88" mass="10160">MFSDKEIEEKKQEIKSLGLLRKVPVVLTYAVDKHIINKVPPKAKETIEKIKSIAFASITIFSVTVLPILYVYNRDREEDKESPLMLNK</sequence>
<evidence type="ECO:0000313" key="2">
    <source>
        <dbReference type="EMBL" id="KCZ82051.1"/>
    </source>
</evidence>
<keyword evidence="1" id="KW-1133">Transmembrane helix</keyword>
<gene>
    <name evidence="2" type="ORF">H312_00533</name>
</gene>
<protein>
    <submittedName>
        <fullName evidence="2">Uncharacterized protein</fullName>
    </submittedName>
</protein>
<reference evidence="3" key="1">
    <citation type="submission" date="2013-02" db="EMBL/GenBank/DDBJ databases">
        <authorList>
            <consortium name="The Broad Institute Genome Sequencing Platform"/>
            <person name="Cuomo C."/>
            <person name="Becnel J."/>
            <person name="Sanscrainte N."/>
            <person name="Walker B."/>
            <person name="Young S.K."/>
            <person name="Zeng Q."/>
            <person name="Gargeya S."/>
            <person name="Fitzgerald M."/>
            <person name="Haas B."/>
            <person name="Abouelleil A."/>
            <person name="Alvarado L."/>
            <person name="Arachchi H.M."/>
            <person name="Berlin A.M."/>
            <person name="Chapman S.B."/>
            <person name="Dewar J."/>
            <person name="Goldberg J."/>
            <person name="Griggs A."/>
            <person name="Gujja S."/>
            <person name="Hansen M."/>
            <person name="Howarth C."/>
            <person name="Imamovic A."/>
            <person name="Larimer J."/>
            <person name="McCowan C."/>
            <person name="Murphy C."/>
            <person name="Neiman D."/>
            <person name="Pearson M."/>
            <person name="Priest M."/>
            <person name="Roberts A."/>
            <person name="Saif S."/>
            <person name="Shea T."/>
            <person name="Sisk P."/>
            <person name="Sykes S."/>
            <person name="Wortman J."/>
            <person name="Nusbaum C."/>
            <person name="Birren B."/>
        </authorList>
    </citation>
    <scope>NUCLEOTIDE SEQUENCE [LARGE SCALE GENOMIC DNA]</scope>
    <source>
        <strain evidence="3">PRA339</strain>
    </source>
</reference>
<evidence type="ECO:0000313" key="3">
    <source>
        <dbReference type="Proteomes" id="UP000030655"/>
    </source>
</evidence>